<feature type="compositionally biased region" description="Pro residues" evidence="3">
    <location>
        <begin position="482"/>
        <end position="493"/>
    </location>
</feature>
<dbReference type="STRING" id="550447.SAMN05428946_0996"/>
<dbReference type="InterPro" id="IPR036028">
    <property type="entry name" value="SH3-like_dom_sf"/>
</dbReference>
<dbReference type="CDD" id="cd02696">
    <property type="entry name" value="MurNAc-LAA"/>
    <property type="match status" value="1"/>
</dbReference>
<evidence type="ECO:0000256" key="1">
    <source>
        <dbReference type="ARBA" id="ARBA00022801"/>
    </source>
</evidence>
<reference evidence="7" key="1">
    <citation type="submission" date="2017-01" db="EMBL/GenBank/DDBJ databases">
        <authorList>
            <person name="Varghese N."/>
            <person name="Submissions S."/>
        </authorList>
    </citation>
    <scope>NUCLEOTIDE SEQUENCE [LARGE SCALE GENOMIC DNA]</scope>
    <source>
        <strain evidence="7">MNA4</strain>
    </source>
</reference>
<dbReference type="PANTHER" id="PTHR30404:SF0">
    <property type="entry name" value="N-ACETYLMURAMOYL-L-ALANINE AMIDASE AMIC"/>
    <property type="match status" value="1"/>
</dbReference>
<dbReference type="RefSeq" id="WP_076757216.1">
    <property type="nucleotide sequence ID" value="NZ_FTPL01000001.1"/>
</dbReference>
<dbReference type="PROSITE" id="PS51781">
    <property type="entry name" value="SH3B"/>
    <property type="match status" value="1"/>
</dbReference>
<dbReference type="GO" id="GO:0030288">
    <property type="term" value="C:outer membrane-bounded periplasmic space"/>
    <property type="evidence" value="ECO:0007669"/>
    <property type="project" value="TreeGrafter"/>
</dbReference>
<feature type="domain" description="SH3b" evidence="5">
    <location>
        <begin position="236"/>
        <end position="299"/>
    </location>
</feature>
<dbReference type="InterPro" id="IPR003646">
    <property type="entry name" value="SH3-like_bac-type"/>
</dbReference>
<dbReference type="EMBL" id="FTPL01000001">
    <property type="protein sequence ID" value="SIT73518.1"/>
    <property type="molecule type" value="Genomic_DNA"/>
</dbReference>
<dbReference type="SUPFAM" id="SSF53187">
    <property type="entry name" value="Zn-dependent exopeptidases"/>
    <property type="match status" value="1"/>
</dbReference>
<proteinExistence type="predicted"/>
<dbReference type="InterPro" id="IPR036365">
    <property type="entry name" value="PGBD-like_sf"/>
</dbReference>
<feature type="region of interest" description="Disordered" evidence="3">
    <location>
        <begin position="382"/>
        <end position="407"/>
    </location>
</feature>
<dbReference type="SMART" id="SM00287">
    <property type="entry name" value="SH3b"/>
    <property type="match status" value="1"/>
</dbReference>
<dbReference type="OrthoDB" id="9763643at2"/>
<dbReference type="GO" id="GO:0008745">
    <property type="term" value="F:N-acetylmuramoyl-L-alanine amidase activity"/>
    <property type="evidence" value="ECO:0007669"/>
    <property type="project" value="InterPro"/>
</dbReference>
<feature type="region of interest" description="Disordered" evidence="3">
    <location>
        <begin position="475"/>
        <end position="499"/>
    </location>
</feature>
<name>A0A1U7PNN0_9BACI</name>
<keyword evidence="1" id="KW-0378">Hydrolase</keyword>
<feature type="signal peptide" evidence="4">
    <location>
        <begin position="1"/>
        <end position="27"/>
    </location>
</feature>
<dbReference type="InterPro" id="IPR050695">
    <property type="entry name" value="N-acetylmuramoyl_amidase_3"/>
</dbReference>
<gene>
    <name evidence="6" type="ORF">SAMN05428946_0996</name>
</gene>
<dbReference type="Gene3D" id="3.40.630.40">
    <property type="entry name" value="Zn-dependent exopeptidases"/>
    <property type="match status" value="1"/>
</dbReference>
<dbReference type="GO" id="GO:0071555">
    <property type="term" value="P:cell wall organization"/>
    <property type="evidence" value="ECO:0007669"/>
    <property type="project" value="UniProtKB-KW"/>
</dbReference>
<evidence type="ECO:0000259" key="5">
    <source>
        <dbReference type="PROSITE" id="PS51781"/>
    </source>
</evidence>
<organism evidence="6 7">
    <name type="scientific">Edaphobacillus lindanitolerans</name>
    <dbReference type="NCBI Taxonomy" id="550447"/>
    <lineage>
        <taxon>Bacteria</taxon>
        <taxon>Bacillati</taxon>
        <taxon>Bacillota</taxon>
        <taxon>Bacilli</taxon>
        <taxon>Bacillales</taxon>
        <taxon>Bacillaceae</taxon>
        <taxon>Edaphobacillus</taxon>
    </lineage>
</organism>
<dbReference type="PANTHER" id="PTHR30404">
    <property type="entry name" value="N-ACETYLMURAMOYL-L-ALANINE AMIDASE"/>
    <property type="match status" value="1"/>
</dbReference>
<dbReference type="Proteomes" id="UP000187550">
    <property type="component" value="Unassembled WGS sequence"/>
</dbReference>
<dbReference type="GO" id="GO:0009253">
    <property type="term" value="P:peptidoglycan catabolic process"/>
    <property type="evidence" value="ECO:0007669"/>
    <property type="project" value="InterPro"/>
</dbReference>
<dbReference type="Pfam" id="PF01471">
    <property type="entry name" value="PG_binding_1"/>
    <property type="match status" value="4"/>
</dbReference>
<dbReference type="InterPro" id="IPR002477">
    <property type="entry name" value="Peptidoglycan-bd-like"/>
</dbReference>
<dbReference type="InterPro" id="IPR002508">
    <property type="entry name" value="MurNAc-LAA_cat"/>
</dbReference>
<evidence type="ECO:0000256" key="3">
    <source>
        <dbReference type="SAM" id="MobiDB-lite"/>
    </source>
</evidence>
<keyword evidence="4" id="KW-0732">Signal</keyword>
<keyword evidence="7" id="KW-1185">Reference proteome</keyword>
<feature type="compositionally biased region" description="Pro residues" evidence="3">
    <location>
        <begin position="389"/>
        <end position="400"/>
    </location>
</feature>
<dbReference type="SMART" id="SM00646">
    <property type="entry name" value="Ami_3"/>
    <property type="match status" value="1"/>
</dbReference>
<accession>A0A1U7PNN0</accession>
<evidence type="ECO:0000313" key="6">
    <source>
        <dbReference type="EMBL" id="SIT73518.1"/>
    </source>
</evidence>
<dbReference type="Gene3D" id="2.30.30.40">
    <property type="entry name" value="SH3 Domains"/>
    <property type="match status" value="1"/>
</dbReference>
<feature type="chain" id="PRO_5038456972" evidence="4">
    <location>
        <begin position="28"/>
        <end position="661"/>
    </location>
</feature>
<keyword evidence="2" id="KW-0961">Cell wall biogenesis/degradation</keyword>
<dbReference type="AlphaFoldDB" id="A0A1U7PNN0"/>
<protein>
    <submittedName>
        <fullName evidence="6">N-acetylmuramoyl-L-alanine amidase</fullName>
    </submittedName>
</protein>
<dbReference type="Pfam" id="PF08239">
    <property type="entry name" value="SH3_3"/>
    <property type="match status" value="1"/>
</dbReference>
<dbReference type="Gene3D" id="1.10.101.10">
    <property type="entry name" value="PGBD-like superfamily/PGBD"/>
    <property type="match status" value="4"/>
</dbReference>
<dbReference type="SUPFAM" id="SSF47090">
    <property type="entry name" value="PGBD-like"/>
    <property type="match status" value="4"/>
</dbReference>
<dbReference type="SUPFAM" id="SSF50044">
    <property type="entry name" value="SH3-domain"/>
    <property type="match status" value="1"/>
</dbReference>
<dbReference type="Pfam" id="PF01520">
    <property type="entry name" value="Amidase_3"/>
    <property type="match status" value="1"/>
</dbReference>
<evidence type="ECO:0000256" key="2">
    <source>
        <dbReference type="ARBA" id="ARBA00023316"/>
    </source>
</evidence>
<dbReference type="InterPro" id="IPR036366">
    <property type="entry name" value="PGBDSf"/>
</dbReference>
<sequence length="661" mass="71741">MKNTKLSRKIIALTVAFSLSAPLVPLAASPSKIMVDPGHGGSDSGALGYGLYEKDLNLKLSRLVNEKLNKSYIVETRMTRNSDVFISLNGRTDMANAWGADLFVSIHHNSSGGSGYEDYIHTTNTTEKDREVQREINKEVQRVLSQYGLNNRGEKKANFHVLRESDMPSILLEILFVDHPGDAAHLKNNQFMNDMASAITLGVAQAMDLSLKENATPPTIGGGVDQTGDIRVQKMSGTFESTTDSLNVRSGNTTQYRSLGKLNKGDRIEVTGITSNGWYQFSFKGNTAYVSGDYLKRIDSAPPTPPANGGLLYGKVLSLGQTGSHVKQWQQDMNKVGFKMDVDGSYGPASRQKAIEFQKKYKLEADGYFGPSSQAKMASLLKGASNPAPSDPKPSDPKPPSNGLIYGKVLSLGQTGSHVKQWQQDMNKVGFKMDVDGSYGPASRQKAIEFQKKYKLEADGYFGPSSQAKMASLLKGASNPAPSDPKPSDPKPPSNGLIYGKVLSLGQTGSHVKQWQQDMNKVGFKMDVDGSYGPASRQKAIEFQKKYKLEADGYFGPSSQAKMASLLGGATAPSNPKPSDPKPTVPSNGLIYGKVLSFGQTGAHIKQWQQDMNKVGFKMDVDGSYGPSSRQKAIEFQKKYKLEADGYFGPASQAKMASLLK</sequence>
<evidence type="ECO:0000313" key="7">
    <source>
        <dbReference type="Proteomes" id="UP000187550"/>
    </source>
</evidence>
<evidence type="ECO:0000256" key="4">
    <source>
        <dbReference type="SAM" id="SignalP"/>
    </source>
</evidence>